<comment type="caution">
    <text evidence="1">The sequence shown here is derived from an EMBL/GenBank/DDBJ whole genome shotgun (WGS) entry which is preliminary data.</text>
</comment>
<organism evidence="1 2">
    <name type="scientific">Spirosoma sordidisoli</name>
    <dbReference type="NCBI Taxonomy" id="2502893"/>
    <lineage>
        <taxon>Bacteria</taxon>
        <taxon>Pseudomonadati</taxon>
        <taxon>Bacteroidota</taxon>
        <taxon>Cytophagia</taxon>
        <taxon>Cytophagales</taxon>
        <taxon>Cytophagaceae</taxon>
        <taxon>Spirosoma</taxon>
    </lineage>
</organism>
<evidence type="ECO:0000313" key="1">
    <source>
        <dbReference type="EMBL" id="RYC70707.1"/>
    </source>
</evidence>
<dbReference type="AlphaFoldDB" id="A0A4Q2UM69"/>
<sequence length="131" mass="15112">MNTAPMYKLVAALHLTDEQIKAYEELPDNGPKTKLTAAQTQFISRLYYDKVEVNGFRMGWGKELYEVEKKEGWPSGGRVSDAQAKRMVLNAVIHLNKRKELTAEQAAIEFKDALELRPTWQYIYAKAYERV</sequence>
<accession>A0A4Q2UM69</accession>
<protein>
    <submittedName>
        <fullName evidence="1">Uncharacterized protein</fullName>
    </submittedName>
</protein>
<gene>
    <name evidence="1" type="ORF">EQG79_00715</name>
</gene>
<reference evidence="1 2" key="1">
    <citation type="submission" date="2019-01" db="EMBL/GenBank/DDBJ databases">
        <title>Spirosoma flava sp. nov., a propanil-degrading bacterium isolated from herbicide-contaminated soil.</title>
        <authorList>
            <person name="Zhang L."/>
            <person name="Jiang J.-D."/>
        </authorList>
    </citation>
    <scope>NUCLEOTIDE SEQUENCE [LARGE SCALE GENOMIC DNA]</scope>
    <source>
        <strain evidence="1 2">TY50</strain>
    </source>
</reference>
<keyword evidence="2" id="KW-1185">Reference proteome</keyword>
<dbReference type="EMBL" id="SBLB01000001">
    <property type="protein sequence ID" value="RYC70707.1"/>
    <property type="molecule type" value="Genomic_DNA"/>
</dbReference>
<dbReference type="Proteomes" id="UP000290407">
    <property type="component" value="Unassembled WGS sequence"/>
</dbReference>
<proteinExistence type="predicted"/>
<dbReference type="RefSeq" id="WP_129598944.1">
    <property type="nucleotide sequence ID" value="NZ_SBLB01000001.1"/>
</dbReference>
<evidence type="ECO:0000313" key="2">
    <source>
        <dbReference type="Proteomes" id="UP000290407"/>
    </source>
</evidence>
<name>A0A4Q2UM69_9BACT</name>